<dbReference type="Proteomes" id="UP000584374">
    <property type="component" value="Unassembled WGS sequence"/>
</dbReference>
<name>A0A840QF21_9PSEU</name>
<evidence type="ECO:0000313" key="1">
    <source>
        <dbReference type="EMBL" id="MBB5159424.1"/>
    </source>
</evidence>
<proteinExistence type="predicted"/>
<dbReference type="EMBL" id="JACHIW010000002">
    <property type="protein sequence ID" value="MBB5159424.1"/>
    <property type="molecule type" value="Genomic_DNA"/>
</dbReference>
<comment type="caution">
    <text evidence="1">The sequence shown here is derived from an EMBL/GenBank/DDBJ whole genome shotgun (WGS) entry which is preliminary data.</text>
</comment>
<gene>
    <name evidence="1" type="ORF">BJ970_007023</name>
</gene>
<evidence type="ECO:0000313" key="2">
    <source>
        <dbReference type="Proteomes" id="UP000584374"/>
    </source>
</evidence>
<keyword evidence="2" id="KW-1185">Reference proteome</keyword>
<dbReference type="RefSeq" id="WP_184731815.1">
    <property type="nucleotide sequence ID" value="NZ_JACHIW010000002.1"/>
</dbReference>
<accession>A0A840QF21</accession>
<organism evidence="1 2">
    <name type="scientific">Saccharopolyspora phatthalungensis</name>
    <dbReference type="NCBI Taxonomy" id="664693"/>
    <lineage>
        <taxon>Bacteria</taxon>
        <taxon>Bacillati</taxon>
        <taxon>Actinomycetota</taxon>
        <taxon>Actinomycetes</taxon>
        <taxon>Pseudonocardiales</taxon>
        <taxon>Pseudonocardiaceae</taxon>
        <taxon>Saccharopolyspora</taxon>
    </lineage>
</organism>
<dbReference type="AlphaFoldDB" id="A0A840QF21"/>
<protein>
    <submittedName>
        <fullName evidence="1">Uncharacterized protein</fullName>
    </submittedName>
</protein>
<sequence length="116" mass="13164">MTHEGHQWTTWLGGVLYNAYPLYDWRTEDIFLGVAERGRRTLVESFYLTSAGTPTVANRLLSSAVRHFGHDRDLHAIVRRDRDRLAPYGHAGFVAVGETTGFIKLLRAADLRDAQH</sequence>
<reference evidence="1 2" key="1">
    <citation type="submission" date="2020-08" db="EMBL/GenBank/DDBJ databases">
        <title>Sequencing the genomes of 1000 actinobacteria strains.</title>
        <authorList>
            <person name="Klenk H.-P."/>
        </authorList>
    </citation>
    <scope>NUCLEOTIDE SEQUENCE [LARGE SCALE GENOMIC DNA]</scope>
    <source>
        <strain evidence="1 2">DSM 45584</strain>
    </source>
</reference>